<proteinExistence type="predicted"/>
<dbReference type="GO" id="GO:0003723">
    <property type="term" value="F:RNA binding"/>
    <property type="evidence" value="ECO:0007669"/>
    <property type="project" value="UniProtKB-UniRule"/>
</dbReference>
<evidence type="ECO:0000259" key="9">
    <source>
        <dbReference type="PROSITE" id="PS50076"/>
    </source>
</evidence>
<comment type="caution">
    <text evidence="11">The sequence shown here is derived from an EMBL/GenBank/DDBJ whole genome shotgun (WGS) entry which is preliminary data.</text>
</comment>
<dbReference type="InterPro" id="IPR035979">
    <property type="entry name" value="RBD_domain_sf"/>
</dbReference>
<evidence type="ECO:0000256" key="3">
    <source>
        <dbReference type="ARBA" id="ARBA00022490"/>
    </source>
</evidence>
<dbReference type="PANTHER" id="PTHR44313:SF1">
    <property type="entry name" value="DNAJ HOMOLOG SUBFAMILY C MEMBER 17"/>
    <property type="match status" value="1"/>
</dbReference>
<dbReference type="GO" id="GO:0005634">
    <property type="term" value="C:nucleus"/>
    <property type="evidence" value="ECO:0007669"/>
    <property type="project" value="UniProtKB-SubCell"/>
</dbReference>
<keyword evidence="5" id="KW-0143">Chaperone</keyword>
<keyword evidence="12" id="KW-1185">Reference proteome</keyword>
<dbReference type="InterPro" id="IPR036869">
    <property type="entry name" value="J_dom_sf"/>
</dbReference>
<keyword evidence="6" id="KW-0539">Nucleus</keyword>
<protein>
    <recommendedName>
        <fullName evidence="13">J domain-containing protein</fullName>
    </recommendedName>
</protein>
<dbReference type="InterPro" id="IPR034254">
    <property type="entry name" value="DNAJC17_RRM"/>
</dbReference>
<evidence type="ECO:0000259" key="10">
    <source>
        <dbReference type="PROSITE" id="PS50102"/>
    </source>
</evidence>
<dbReference type="Pfam" id="PF00226">
    <property type="entry name" value="DnaJ"/>
    <property type="match status" value="1"/>
</dbReference>
<evidence type="ECO:0000256" key="8">
    <source>
        <dbReference type="SAM" id="MobiDB-lite"/>
    </source>
</evidence>
<evidence type="ECO:0000256" key="5">
    <source>
        <dbReference type="ARBA" id="ARBA00023186"/>
    </source>
</evidence>
<dbReference type="PROSITE" id="PS50076">
    <property type="entry name" value="DNAJ_2"/>
    <property type="match status" value="1"/>
</dbReference>
<comment type="subcellular location">
    <subcellularLocation>
        <location evidence="2">Cytoplasm</location>
    </subcellularLocation>
    <subcellularLocation>
        <location evidence="1">Nucleus</location>
    </subcellularLocation>
</comment>
<dbReference type="GO" id="GO:0005737">
    <property type="term" value="C:cytoplasm"/>
    <property type="evidence" value="ECO:0007669"/>
    <property type="project" value="UniProtKB-SubCell"/>
</dbReference>
<dbReference type="PRINTS" id="PR00625">
    <property type="entry name" value="JDOMAIN"/>
</dbReference>
<keyword evidence="4 7" id="KW-0694">RNA-binding</keyword>
<dbReference type="SUPFAM" id="SSF54928">
    <property type="entry name" value="RNA-binding domain, RBD"/>
    <property type="match status" value="1"/>
</dbReference>
<sequence length="347" mass="39677">MVDDNLLKLDLYAIIGAEDTATEAELKKAYRQRALKCHPDKNPDNPKAAEEFRQLTKVLEILTDAKARACYDKVRRAKKEAQLRQKELSAKRKKFKDDLERREEAFKQSQSSKKRQFSHSSFQTEDDDELDLTNERNLKAEIDRLQKEGSRLVEEEQERLRQQIREEIRLSMNARSGGSGECLVKVNWSVSPDDEANGGYTKDLLHRIMSKHGEVLSVIISQKKGSALVEFERSNDADAAIKYELGLAECPLSLRWASDKTKFQKQKLNTFPEKLSAGSAFGISLKSTSSKSNFSQSLSFSSAPDIFSQQSQDQQSNNYEAMVLNKLKREQERKKLIEQMEKEDANT</sequence>
<dbReference type="InterPro" id="IPR001623">
    <property type="entry name" value="DnaJ_domain"/>
</dbReference>
<evidence type="ECO:0000256" key="1">
    <source>
        <dbReference type="ARBA" id="ARBA00004123"/>
    </source>
</evidence>
<organism evidence="11 12">
    <name type="scientific">Trichogramma kaykai</name>
    <dbReference type="NCBI Taxonomy" id="54128"/>
    <lineage>
        <taxon>Eukaryota</taxon>
        <taxon>Metazoa</taxon>
        <taxon>Ecdysozoa</taxon>
        <taxon>Arthropoda</taxon>
        <taxon>Hexapoda</taxon>
        <taxon>Insecta</taxon>
        <taxon>Pterygota</taxon>
        <taxon>Neoptera</taxon>
        <taxon>Endopterygota</taxon>
        <taxon>Hymenoptera</taxon>
        <taxon>Apocrita</taxon>
        <taxon>Proctotrupomorpha</taxon>
        <taxon>Chalcidoidea</taxon>
        <taxon>Trichogrammatidae</taxon>
        <taxon>Trichogramma</taxon>
    </lineage>
</organism>
<feature type="compositionally biased region" description="Basic and acidic residues" evidence="8">
    <location>
        <begin position="82"/>
        <end position="106"/>
    </location>
</feature>
<dbReference type="EMBL" id="JBJJXI010000112">
    <property type="protein sequence ID" value="KAL3391037.1"/>
    <property type="molecule type" value="Genomic_DNA"/>
</dbReference>
<evidence type="ECO:0000256" key="2">
    <source>
        <dbReference type="ARBA" id="ARBA00004496"/>
    </source>
</evidence>
<dbReference type="PROSITE" id="PS50102">
    <property type="entry name" value="RRM"/>
    <property type="match status" value="1"/>
</dbReference>
<accession>A0ABD2WDL7</accession>
<evidence type="ECO:0000313" key="12">
    <source>
        <dbReference type="Proteomes" id="UP001627154"/>
    </source>
</evidence>
<evidence type="ECO:0008006" key="13">
    <source>
        <dbReference type="Google" id="ProtNLM"/>
    </source>
</evidence>
<feature type="domain" description="J" evidence="9">
    <location>
        <begin position="10"/>
        <end position="75"/>
    </location>
</feature>
<dbReference type="Gene3D" id="1.10.287.110">
    <property type="entry name" value="DnaJ domain"/>
    <property type="match status" value="1"/>
</dbReference>
<reference evidence="11 12" key="1">
    <citation type="journal article" date="2024" name="bioRxiv">
        <title>A reference genome for Trichogramma kaykai: A tiny desert-dwelling parasitoid wasp with competing sex-ratio distorters.</title>
        <authorList>
            <person name="Culotta J."/>
            <person name="Lindsey A.R."/>
        </authorList>
    </citation>
    <scope>NUCLEOTIDE SEQUENCE [LARGE SCALE GENOMIC DNA]</scope>
    <source>
        <strain evidence="11 12">KSX58</strain>
    </source>
</reference>
<dbReference type="SMART" id="SM00271">
    <property type="entry name" value="DnaJ"/>
    <property type="match status" value="1"/>
</dbReference>
<dbReference type="PANTHER" id="PTHR44313">
    <property type="entry name" value="DNAJ HOMOLOG SUBFAMILY C MEMBER 17"/>
    <property type="match status" value="1"/>
</dbReference>
<dbReference type="SUPFAM" id="SSF46565">
    <property type="entry name" value="Chaperone J-domain"/>
    <property type="match status" value="1"/>
</dbReference>
<evidence type="ECO:0000256" key="6">
    <source>
        <dbReference type="ARBA" id="ARBA00023242"/>
    </source>
</evidence>
<evidence type="ECO:0000256" key="7">
    <source>
        <dbReference type="PROSITE-ProRule" id="PRU00176"/>
    </source>
</evidence>
<dbReference type="Proteomes" id="UP001627154">
    <property type="component" value="Unassembled WGS sequence"/>
</dbReference>
<dbReference type="Pfam" id="PF00076">
    <property type="entry name" value="RRM_1"/>
    <property type="match status" value="1"/>
</dbReference>
<evidence type="ECO:0000256" key="4">
    <source>
        <dbReference type="ARBA" id="ARBA00022884"/>
    </source>
</evidence>
<name>A0ABD2WDL7_9HYME</name>
<dbReference type="CDD" id="cd12429">
    <property type="entry name" value="RRM_DNAJC17"/>
    <property type="match status" value="1"/>
</dbReference>
<feature type="region of interest" description="Disordered" evidence="8">
    <location>
        <begin position="82"/>
        <end position="134"/>
    </location>
</feature>
<dbReference type="AlphaFoldDB" id="A0ABD2WDL7"/>
<gene>
    <name evidence="11" type="ORF">TKK_014109</name>
</gene>
<dbReference type="InterPro" id="IPR052094">
    <property type="entry name" value="Pre-mRNA-splicing_ERAD"/>
</dbReference>
<dbReference type="InterPro" id="IPR000504">
    <property type="entry name" value="RRM_dom"/>
</dbReference>
<dbReference type="CDD" id="cd06257">
    <property type="entry name" value="DnaJ"/>
    <property type="match status" value="1"/>
</dbReference>
<evidence type="ECO:0000313" key="11">
    <source>
        <dbReference type="EMBL" id="KAL3391037.1"/>
    </source>
</evidence>
<dbReference type="Gene3D" id="3.30.70.330">
    <property type="match status" value="1"/>
</dbReference>
<feature type="domain" description="RRM" evidence="10">
    <location>
        <begin position="201"/>
        <end position="259"/>
    </location>
</feature>
<dbReference type="InterPro" id="IPR012677">
    <property type="entry name" value="Nucleotide-bd_a/b_plait_sf"/>
</dbReference>
<keyword evidence="3" id="KW-0963">Cytoplasm</keyword>